<evidence type="ECO:0000256" key="2">
    <source>
        <dbReference type="ARBA" id="ARBA00022963"/>
    </source>
</evidence>
<dbReference type="Pfam" id="PF01734">
    <property type="entry name" value="Patatin"/>
    <property type="match status" value="1"/>
</dbReference>
<dbReference type="PANTHER" id="PTHR24185:SF1">
    <property type="entry name" value="CALCIUM-INDEPENDENT PHOSPHOLIPASE A2-GAMMA"/>
    <property type="match status" value="1"/>
</dbReference>
<feature type="short sequence motif" description="GXGXXG" evidence="4">
    <location>
        <begin position="21"/>
        <end position="26"/>
    </location>
</feature>
<dbReference type="EMBL" id="JACJSG010000005">
    <property type="protein sequence ID" value="MBD2500025.1"/>
    <property type="molecule type" value="Genomic_DNA"/>
</dbReference>
<accession>A0ABR8CYM6</accession>
<evidence type="ECO:0000256" key="4">
    <source>
        <dbReference type="PROSITE-ProRule" id="PRU01161"/>
    </source>
</evidence>
<dbReference type="SUPFAM" id="SSF52151">
    <property type="entry name" value="FabD/lysophospholipase-like"/>
    <property type="match status" value="1"/>
</dbReference>
<evidence type="ECO:0000256" key="1">
    <source>
        <dbReference type="ARBA" id="ARBA00022801"/>
    </source>
</evidence>
<feature type="active site" description="Nucleophile" evidence="4">
    <location>
        <position position="63"/>
    </location>
</feature>
<keyword evidence="3 4" id="KW-0443">Lipid metabolism</keyword>
<feature type="domain" description="PNPLA" evidence="5">
    <location>
        <begin position="17"/>
        <end position="217"/>
    </location>
</feature>
<gene>
    <name evidence="6" type="ORF">H6G83_05220</name>
</gene>
<proteinExistence type="predicted"/>
<dbReference type="InterPro" id="IPR002641">
    <property type="entry name" value="PNPLA_dom"/>
</dbReference>
<keyword evidence="2 4" id="KW-0442">Lipid degradation</keyword>
<feature type="short sequence motif" description="DGA/G" evidence="4">
    <location>
        <begin position="203"/>
        <end position="205"/>
    </location>
</feature>
<keyword evidence="1 4" id="KW-0378">Hydrolase</keyword>
<sequence>MSYIDKANKKTGPYKLLALDGGGIRGLITLQVLAKIEETLRQQLGRDENFVLADYFDYIAGTSTGAIIATALSKGMSVAEIQEFYDKTGKDMFDTRFDILTFLNFLSYRYNDTNLATQLKEVFGENTRFGSQELKTLLMLVMRNANTDSPWPLSNNPKAKFNQGKDSNLDLPLWQLVRASTAAPTFFPPETIKIGKKEFVFVDGGVTPYNNPAFQLFLMATLEPYQLMWPAGEDNMLLVSVGTGITPNINEVKAKEMWTLYNAQNLPLALMLASQYQQDFLCRIFGKCLLGDIIDTEVGDLLQTKGPLESKLFTYLRYDVELTRKGLNKLGLDDIKVENVQKMDSVEHTKDLKRIGQAIAKTVQPEHFSNFLDSPTPVATVS</sequence>
<dbReference type="RefSeq" id="WP_190467989.1">
    <property type="nucleotide sequence ID" value="NZ_JACJSG010000005.1"/>
</dbReference>
<evidence type="ECO:0000256" key="3">
    <source>
        <dbReference type="ARBA" id="ARBA00023098"/>
    </source>
</evidence>
<evidence type="ECO:0000313" key="6">
    <source>
        <dbReference type="EMBL" id="MBD2500025.1"/>
    </source>
</evidence>
<comment type="caution">
    <text evidence="6">The sequence shown here is derived from an EMBL/GenBank/DDBJ whole genome shotgun (WGS) entry which is preliminary data.</text>
</comment>
<dbReference type="PANTHER" id="PTHR24185">
    <property type="entry name" value="CALCIUM-INDEPENDENT PHOSPHOLIPASE A2-GAMMA"/>
    <property type="match status" value="1"/>
</dbReference>
<evidence type="ECO:0000259" key="5">
    <source>
        <dbReference type="PROSITE" id="PS51635"/>
    </source>
</evidence>
<name>A0ABR8CYM6_9NOST</name>
<feature type="active site" description="Proton acceptor" evidence="4">
    <location>
        <position position="203"/>
    </location>
</feature>
<protein>
    <submittedName>
        <fullName evidence="6">Patatin-like phospholipase family protein</fullName>
    </submittedName>
</protein>
<dbReference type="Gene3D" id="3.40.1090.10">
    <property type="entry name" value="Cytosolic phospholipase A2 catalytic domain"/>
    <property type="match status" value="1"/>
</dbReference>
<dbReference type="Proteomes" id="UP000661112">
    <property type="component" value="Unassembled WGS sequence"/>
</dbReference>
<keyword evidence="7" id="KW-1185">Reference proteome</keyword>
<evidence type="ECO:0000313" key="7">
    <source>
        <dbReference type="Proteomes" id="UP000661112"/>
    </source>
</evidence>
<dbReference type="InterPro" id="IPR016035">
    <property type="entry name" value="Acyl_Trfase/lysoPLipase"/>
</dbReference>
<organism evidence="6 7">
    <name type="scientific">Anabaena azotica FACHB-119</name>
    <dbReference type="NCBI Taxonomy" id="947527"/>
    <lineage>
        <taxon>Bacteria</taxon>
        <taxon>Bacillati</taxon>
        <taxon>Cyanobacteriota</taxon>
        <taxon>Cyanophyceae</taxon>
        <taxon>Nostocales</taxon>
        <taxon>Nostocaceae</taxon>
        <taxon>Anabaena</taxon>
        <taxon>Anabaena azotica</taxon>
    </lineage>
</organism>
<dbReference type="PROSITE" id="PS51635">
    <property type="entry name" value="PNPLA"/>
    <property type="match status" value="1"/>
</dbReference>
<reference evidence="6 7" key="1">
    <citation type="journal article" date="2020" name="ISME J.">
        <title>Comparative genomics reveals insights into cyanobacterial evolution and habitat adaptation.</title>
        <authorList>
            <person name="Chen M.Y."/>
            <person name="Teng W.K."/>
            <person name="Zhao L."/>
            <person name="Hu C.X."/>
            <person name="Zhou Y.K."/>
            <person name="Han B.P."/>
            <person name="Song L.R."/>
            <person name="Shu W.S."/>
        </authorList>
    </citation>
    <scope>NUCLEOTIDE SEQUENCE [LARGE SCALE GENOMIC DNA]</scope>
    <source>
        <strain evidence="6 7">FACHB-119</strain>
    </source>
</reference>
<feature type="short sequence motif" description="GXSXG" evidence="4">
    <location>
        <begin position="61"/>
        <end position="65"/>
    </location>
</feature>